<proteinExistence type="predicted"/>
<evidence type="ECO:0000313" key="2">
    <source>
        <dbReference type="Proteomes" id="UP001333102"/>
    </source>
</evidence>
<name>A0ABZ1BRT4_9FIRM</name>
<evidence type="ECO:0008006" key="3">
    <source>
        <dbReference type="Google" id="ProtNLM"/>
    </source>
</evidence>
<gene>
    <name evidence="1" type="ORF">VLY81_04980</name>
</gene>
<evidence type="ECO:0000313" key="1">
    <source>
        <dbReference type="EMBL" id="WRP15521.1"/>
    </source>
</evidence>
<reference evidence="2" key="1">
    <citation type="submission" date="2023-12" db="EMBL/GenBank/DDBJ databases">
        <title>Novel isolates from deep terrestrial aquifers shed light on the physiology and ecology of the class Limnochordia.</title>
        <authorList>
            <person name="Karnachuk O.V."/>
            <person name="Lukina A.P."/>
            <person name="Avakyan M.R."/>
            <person name="Kadnikov V."/>
            <person name="Begmatov S."/>
            <person name="Beletsky A.V."/>
            <person name="Mardanov A.V."/>
            <person name="Ravin N.V."/>
        </authorList>
    </citation>
    <scope>NUCLEOTIDE SEQUENCE [LARGE SCALE GENOMIC DNA]</scope>
    <source>
        <strain evidence="2">LN</strain>
    </source>
</reference>
<organism evidence="1 2">
    <name type="scientific">Geochorda subterranea</name>
    <dbReference type="NCBI Taxonomy" id="3109564"/>
    <lineage>
        <taxon>Bacteria</taxon>
        <taxon>Bacillati</taxon>
        <taxon>Bacillota</taxon>
        <taxon>Limnochordia</taxon>
        <taxon>Limnochordales</taxon>
        <taxon>Geochordaceae</taxon>
        <taxon>Geochorda</taxon>
    </lineage>
</organism>
<accession>A0ABZ1BRT4</accession>
<protein>
    <recommendedName>
        <fullName evidence="3">Outer membrane protein with beta-barrel domain</fullName>
    </recommendedName>
</protein>
<sequence length="156" mass="16442">MQRVAVVGLLVGMTVAGWATAPGRAEEAPRGGWLMGLRTDRASPAGVMLVAAGSQERSWLLGLDLAPGLQRPTGAWAGSSWALGPDALARVSLRLGYELAIPDGGEGRAGPWVGVWLGQQWFRRPLMAQLGTELRVAVGSWRSPSWATGMAVGLAW</sequence>
<dbReference type="RefSeq" id="WP_324669929.1">
    <property type="nucleotide sequence ID" value="NZ_CP141614.1"/>
</dbReference>
<dbReference type="Proteomes" id="UP001333102">
    <property type="component" value="Chromosome"/>
</dbReference>
<keyword evidence="2" id="KW-1185">Reference proteome</keyword>
<dbReference type="EMBL" id="CP141614">
    <property type="protein sequence ID" value="WRP15521.1"/>
    <property type="molecule type" value="Genomic_DNA"/>
</dbReference>